<dbReference type="EC" id="2.3.1.-" evidence="2"/>
<dbReference type="EMBL" id="JASWER010000001">
    <property type="protein sequence ID" value="MDL5375533.1"/>
    <property type="molecule type" value="Genomic_DNA"/>
</dbReference>
<dbReference type="InterPro" id="IPR013653">
    <property type="entry name" value="GCN5-like_dom"/>
</dbReference>
<keyword evidence="3" id="KW-1185">Reference proteome</keyword>
<dbReference type="InterPro" id="IPR000182">
    <property type="entry name" value="GNAT_dom"/>
</dbReference>
<proteinExistence type="predicted"/>
<evidence type="ECO:0000259" key="1">
    <source>
        <dbReference type="PROSITE" id="PS51186"/>
    </source>
</evidence>
<dbReference type="InterPro" id="IPR016181">
    <property type="entry name" value="Acyl_CoA_acyltransferase"/>
</dbReference>
<dbReference type="RefSeq" id="WP_286038137.1">
    <property type="nucleotide sequence ID" value="NZ_CP183077.1"/>
</dbReference>
<name>A0ABT7MJD3_9BACL</name>
<accession>A0ABT7MJD3</accession>
<comment type="caution">
    <text evidence="2">The sequence shown here is derived from an EMBL/GenBank/DDBJ whole genome shotgun (WGS) entry which is preliminary data.</text>
</comment>
<gene>
    <name evidence="2" type="ORF">QR695_00790</name>
</gene>
<keyword evidence="2" id="KW-0808">Transferase</keyword>
<evidence type="ECO:0000313" key="2">
    <source>
        <dbReference type="EMBL" id="MDL5375533.1"/>
    </source>
</evidence>
<protein>
    <submittedName>
        <fullName evidence="2">GNAT family N-acetyltransferase</fullName>
        <ecNumber evidence="2">2.3.1.-</ecNumber>
    </submittedName>
</protein>
<organism evidence="2 3">
    <name type="scientific">Exiguobacterium mexicanum</name>
    <dbReference type="NCBI Taxonomy" id="340146"/>
    <lineage>
        <taxon>Bacteria</taxon>
        <taxon>Bacillati</taxon>
        <taxon>Bacillota</taxon>
        <taxon>Bacilli</taxon>
        <taxon>Bacillales</taxon>
        <taxon>Bacillales Family XII. Incertae Sedis</taxon>
        <taxon>Exiguobacterium</taxon>
    </lineage>
</organism>
<sequence>MELIRWNDLSGFEERVMPHLLEHEAENSLMIGVLDAIKQGRYESYHQLTVEDDGDVLAILQVTPPHPLNYVLVKHEREDDVLRLLVPELLNGDIPFTEVVSQADLAMNFYTLWYILTAREPKVFMEQGLYRLDRVNDIPLSEGSMRRATKDDEAFLVKAYNAFEKDTGLPVSSKANATQKIATMLENQEVYVWEVDGKVVSCAKKSRETANGVTVSFVYTPKALRKRGYARSLVAELSRELLTSKQYCTLYTDLSNPTSNKIYKEVGYQKIFTSAWIRLPS</sequence>
<keyword evidence="2" id="KW-0012">Acyltransferase</keyword>
<dbReference type="Proteomes" id="UP001230807">
    <property type="component" value="Unassembled WGS sequence"/>
</dbReference>
<dbReference type="GO" id="GO:0016746">
    <property type="term" value="F:acyltransferase activity"/>
    <property type="evidence" value="ECO:0007669"/>
    <property type="project" value="UniProtKB-KW"/>
</dbReference>
<feature type="domain" description="N-acetyltransferase" evidence="1">
    <location>
        <begin position="143"/>
        <end position="281"/>
    </location>
</feature>
<evidence type="ECO:0000313" key="3">
    <source>
        <dbReference type="Proteomes" id="UP001230807"/>
    </source>
</evidence>
<dbReference type="Pfam" id="PF08445">
    <property type="entry name" value="FR47"/>
    <property type="match status" value="1"/>
</dbReference>
<dbReference type="Gene3D" id="3.40.630.30">
    <property type="match status" value="1"/>
</dbReference>
<reference evidence="2 3" key="1">
    <citation type="submission" date="2023-06" db="EMBL/GenBank/DDBJ databases">
        <title>Influencing factors and mechanism of Cr(VI) reduction by facultative anaerobic Exiguobacterium sp. PY14.</title>
        <authorList>
            <person name="Zou L."/>
        </authorList>
    </citation>
    <scope>NUCLEOTIDE SEQUENCE [LARGE SCALE GENOMIC DNA]</scope>
    <source>
        <strain evidence="2 3">PY14</strain>
    </source>
</reference>
<dbReference type="SUPFAM" id="SSF55729">
    <property type="entry name" value="Acyl-CoA N-acyltransferases (Nat)"/>
    <property type="match status" value="1"/>
</dbReference>
<dbReference type="PROSITE" id="PS51186">
    <property type="entry name" value="GNAT"/>
    <property type="match status" value="1"/>
</dbReference>